<reference evidence="1 2" key="2">
    <citation type="journal article" date="2020" name="Int. J. Syst. Evol. Microbiol.">
        <title>Leptospira yasudae sp. nov. and Leptospira stimsonii sp. nov., two new species of the pathogenic group isolated from environmental sources.</title>
        <authorList>
            <person name="Casanovas-Massana A."/>
            <person name="Hamond C."/>
            <person name="Santos L.A."/>
            <person name="de Oliveira D."/>
            <person name="Hacker K.P."/>
            <person name="Balassiano I."/>
            <person name="Costa F."/>
            <person name="Medeiros M.A."/>
            <person name="Reis M.G."/>
            <person name="Ko A.I."/>
            <person name="Wunder E.A."/>
        </authorList>
    </citation>
    <scope>NUCLEOTIDE SEQUENCE [LARGE SCALE GENOMIC DNA]</scope>
    <source>
        <strain evidence="1 2">B21</strain>
    </source>
</reference>
<comment type="caution">
    <text evidence="1">The sequence shown here is derived from an EMBL/GenBank/DDBJ whole genome shotgun (WGS) entry which is preliminary data.</text>
</comment>
<evidence type="ECO:0000313" key="1">
    <source>
        <dbReference type="EMBL" id="RHX80622.1"/>
    </source>
</evidence>
<evidence type="ECO:0000313" key="2">
    <source>
        <dbReference type="Proteomes" id="UP000285569"/>
    </source>
</evidence>
<reference evidence="2" key="1">
    <citation type="submission" date="2018-05" db="EMBL/GenBank/DDBJ databases">
        <title>Leptospira yasudae sp. nov. and Leptospira stimsonii sp. nov., two pathogenic species of the genus Leptospira isolated from environmental sources.</title>
        <authorList>
            <person name="Casanovas-Massana A."/>
            <person name="Hamond C."/>
            <person name="Santos L.A."/>
            <person name="Hacker K.P."/>
            <person name="Balassiano I."/>
            <person name="Medeiros M.A."/>
            <person name="Reis M.G."/>
            <person name="Ko A.I."/>
            <person name="Wunder E.A."/>
        </authorList>
    </citation>
    <scope>NUCLEOTIDE SEQUENCE [LARGE SCALE GENOMIC DNA]</scope>
    <source>
        <strain evidence="2">B21</strain>
    </source>
</reference>
<sequence length="79" mass="9060">MNVKILSFEFFSQVGNLVFSRLKIIDEIVGFGGFFRRIGIGVPDQFVIESEDRRDLIGSCVEVNRIRNRVAEFVIAHLE</sequence>
<protein>
    <submittedName>
        <fullName evidence="1">Uncharacterized protein</fullName>
    </submittedName>
</protein>
<gene>
    <name evidence="1" type="ORF">DLM77_06950</name>
</gene>
<keyword evidence="2" id="KW-1185">Reference proteome</keyword>
<accession>A0ABX9M5K1</accession>
<dbReference type="EMBL" id="QHCR01000003">
    <property type="protein sequence ID" value="RHX80622.1"/>
    <property type="molecule type" value="Genomic_DNA"/>
</dbReference>
<name>A0ABX9M5K1_9LEPT</name>
<proteinExistence type="predicted"/>
<dbReference type="Proteomes" id="UP000285569">
    <property type="component" value="Unassembled WGS sequence"/>
</dbReference>
<organism evidence="1 2">
    <name type="scientific">Leptospira yasudae</name>
    <dbReference type="NCBI Taxonomy" id="2202201"/>
    <lineage>
        <taxon>Bacteria</taxon>
        <taxon>Pseudomonadati</taxon>
        <taxon>Spirochaetota</taxon>
        <taxon>Spirochaetia</taxon>
        <taxon>Leptospirales</taxon>
        <taxon>Leptospiraceae</taxon>
        <taxon>Leptospira</taxon>
    </lineage>
</organism>